<dbReference type="CDD" id="cd06225">
    <property type="entry name" value="HAMP"/>
    <property type="match status" value="1"/>
</dbReference>
<organism evidence="11 12">
    <name type="scientific">Paenibacillus albidus</name>
    <dbReference type="NCBI Taxonomy" id="2041023"/>
    <lineage>
        <taxon>Bacteria</taxon>
        <taxon>Bacillati</taxon>
        <taxon>Bacillota</taxon>
        <taxon>Bacilli</taxon>
        <taxon>Bacillales</taxon>
        <taxon>Paenibacillaceae</taxon>
        <taxon>Paenibacillus</taxon>
    </lineage>
</organism>
<keyword evidence="8 9" id="KW-0472">Membrane</keyword>
<evidence type="ECO:0000256" key="6">
    <source>
        <dbReference type="ARBA" id="ARBA00022777"/>
    </source>
</evidence>
<keyword evidence="7 9" id="KW-1133">Transmembrane helix</keyword>
<dbReference type="GO" id="GO:0000155">
    <property type="term" value="F:phosphorelay sensor kinase activity"/>
    <property type="evidence" value="ECO:0007669"/>
    <property type="project" value="InterPro"/>
</dbReference>
<feature type="domain" description="HAMP" evidence="10">
    <location>
        <begin position="307"/>
        <end position="359"/>
    </location>
</feature>
<evidence type="ECO:0000313" key="11">
    <source>
        <dbReference type="EMBL" id="GGF71629.1"/>
    </source>
</evidence>
<keyword evidence="6 11" id="KW-0418">Kinase</keyword>
<dbReference type="InterPro" id="IPR036890">
    <property type="entry name" value="HATPase_C_sf"/>
</dbReference>
<dbReference type="Pfam" id="PF02518">
    <property type="entry name" value="HATPase_c"/>
    <property type="match status" value="1"/>
</dbReference>
<reference evidence="11" key="2">
    <citation type="submission" date="2020-09" db="EMBL/GenBank/DDBJ databases">
        <authorList>
            <person name="Sun Q."/>
            <person name="Zhou Y."/>
        </authorList>
    </citation>
    <scope>NUCLEOTIDE SEQUENCE</scope>
    <source>
        <strain evidence="11">CGMCC 1.16134</strain>
    </source>
</reference>
<evidence type="ECO:0000256" key="8">
    <source>
        <dbReference type="ARBA" id="ARBA00023136"/>
    </source>
</evidence>
<dbReference type="InterPro" id="IPR050640">
    <property type="entry name" value="Bact_2-comp_sensor_kinase"/>
</dbReference>
<gene>
    <name evidence="11" type="primary">yesM</name>
    <name evidence="11" type="ORF">GCM10010912_15960</name>
</gene>
<dbReference type="PANTHER" id="PTHR34220">
    <property type="entry name" value="SENSOR HISTIDINE KINASE YPDA"/>
    <property type="match status" value="1"/>
</dbReference>
<comment type="caution">
    <text evidence="11">The sequence shown here is derived from an EMBL/GenBank/DDBJ whole genome shotgun (WGS) entry which is preliminary data.</text>
</comment>
<keyword evidence="5 9" id="KW-0812">Transmembrane</keyword>
<proteinExistence type="predicted"/>
<dbReference type="InterPro" id="IPR010559">
    <property type="entry name" value="Sig_transdc_His_kin_internal"/>
</dbReference>
<evidence type="ECO:0000259" key="10">
    <source>
        <dbReference type="PROSITE" id="PS50885"/>
    </source>
</evidence>
<keyword evidence="4" id="KW-0808">Transferase</keyword>
<evidence type="ECO:0000256" key="1">
    <source>
        <dbReference type="ARBA" id="ARBA00004651"/>
    </source>
</evidence>
<evidence type="ECO:0000256" key="9">
    <source>
        <dbReference type="SAM" id="Phobius"/>
    </source>
</evidence>
<dbReference type="Proteomes" id="UP000637643">
    <property type="component" value="Unassembled WGS sequence"/>
</dbReference>
<protein>
    <submittedName>
        <fullName evidence="11">Sensor histidine kinase YesM</fullName>
    </submittedName>
</protein>
<keyword evidence="3" id="KW-0597">Phosphoprotein</keyword>
<dbReference type="AlphaFoldDB" id="A0A917FDR2"/>
<evidence type="ECO:0000256" key="2">
    <source>
        <dbReference type="ARBA" id="ARBA00022475"/>
    </source>
</evidence>
<evidence type="ECO:0000313" key="12">
    <source>
        <dbReference type="Proteomes" id="UP000637643"/>
    </source>
</evidence>
<dbReference type="InterPro" id="IPR033479">
    <property type="entry name" value="dCache_1"/>
</dbReference>
<dbReference type="SMART" id="SM00304">
    <property type="entry name" value="HAMP"/>
    <property type="match status" value="1"/>
</dbReference>
<dbReference type="InterPro" id="IPR003594">
    <property type="entry name" value="HATPase_dom"/>
</dbReference>
<evidence type="ECO:0000256" key="5">
    <source>
        <dbReference type="ARBA" id="ARBA00022692"/>
    </source>
</evidence>
<dbReference type="SUPFAM" id="SSF55874">
    <property type="entry name" value="ATPase domain of HSP90 chaperone/DNA topoisomerase II/histidine kinase"/>
    <property type="match status" value="1"/>
</dbReference>
<comment type="subcellular location">
    <subcellularLocation>
        <location evidence="1">Cell membrane</location>
        <topology evidence="1">Multi-pass membrane protein</topology>
    </subcellularLocation>
</comment>
<dbReference type="Pfam" id="PF06580">
    <property type="entry name" value="His_kinase"/>
    <property type="match status" value="1"/>
</dbReference>
<dbReference type="GO" id="GO:0005886">
    <property type="term" value="C:plasma membrane"/>
    <property type="evidence" value="ECO:0007669"/>
    <property type="project" value="UniProtKB-SubCell"/>
</dbReference>
<feature type="transmembrane region" description="Helical" evidence="9">
    <location>
        <begin position="287"/>
        <end position="309"/>
    </location>
</feature>
<evidence type="ECO:0000256" key="7">
    <source>
        <dbReference type="ARBA" id="ARBA00022989"/>
    </source>
</evidence>
<dbReference type="Gene3D" id="6.10.340.10">
    <property type="match status" value="1"/>
</dbReference>
<dbReference type="EMBL" id="BMKR01000005">
    <property type="protein sequence ID" value="GGF71629.1"/>
    <property type="molecule type" value="Genomic_DNA"/>
</dbReference>
<dbReference type="Pfam" id="PF02743">
    <property type="entry name" value="dCache_1"/>
    <property type="match status" value="1"/>
</dbReference>
<dbReference type="PROSITE" id="PS50885">
    <property type="entry name" value="HAMP"/>
    <property type="match status" value="1"/>
</dbReference>
<evidence type="ECO:0000256" key="4">
    <source>
        <dbReference type="ARBA" id="ARBA00022679"/>
    </source>
</evidence>
<dbReference type="PANTHER" id="PTHR34220:SF7">
    <property type="entry name" value="SENSOR HISTIDINE KINASE YPDA"/>
    <property type="match status" value="1"/>
</dbReference>
<reference evidence="11" key="1">
    <citation type="journal article" date="2014" name="Int. J. Syst. Evol. Microbiol.">
        <title>Complete genome sequence of Corynebacterium casei LMG S-19264T (=DSM 44701T), isolated from a smear-ripened cheese.</title>
        <authorList>
            <consortium name="US DOE Joint Genome Institute (JGI-PGF)"/>
            <person name="Walter F."/>
            <person name="Albersmeier A."/>
            <person name="Kalinowski J."/>
            <person name="Ruckert C."/>
        </authorList>
    </citation>
    <scope>NUCLEOTIDE SEQUENCE</scope>
    <source>
        <strain evidence="11">CGMCC 1.16134</strain>
    </source>
</reference>
<name>A0A917FDR2_9BACL</name>
<dbReference type="InterPro" id="IPR003660">
    <property type="entry name" value="HAMP_dom"/>
</dbReference>
<sequence>MNMNLRRKLFAVFFVASILPLSLLIYFSYTSIRNELRDQSYETMISTTAQINANLQNKLDYYVKISNSLFLDGTLRGYLTHTYNDNRLYLEAYTYFDNLLSSVRISNPDISGITIYTDNHSLPKDNVLIKALDETADKEGFFKALEGTYGNAVFLTQSSGNKQAPTLRLARLLNNYSLNYPYGILSMDIAESDIYSLIAEEDENKSIYIVNSEGNILSSKDKSVLGSPLQELLPDPFPEEGSGKFDSIYKGEQVLVVYDTLNYGWKTVTIVPYNNFAALAKAAAARLMPVALICLLLAVFLIYITAGLFTRRVIALLKMIRRAEREEFTDAPQEMGNDEIGQLSQAFHSMSGRISSLINEVYKKEIAKQEIEMNVLQAQINPHFLYNTLASISSLAIKYEDARIHRMVTDLAKFYRISLNKGKHIISINEEITLTKHYMAIQQTRFAGLLNMHYQIEDNLLPKRIVKLTLQPFVENCINHAIWDDEARLNIIIRGYPDGEDLVLEVIDDGMGMSAGKTAHILEQGNSGGEHSSGYGIANVNRRLKLLFGEGYGVQIFSALGIGTQVSIRIPGSGIPRE</sequence>
<accession>A0A917FDR2</accession>
<dbReference type="Gene3D" id="3.30.565.10">
    <property type="entry name" value="Histidine kinase-like ATPase, C-terminal domain"/>
    <property type="match status" value="1"/>
</dbReference>
<keyword evidence="12" id="KW-1185">Reference proteome</keyword>
<keyword evidence="2" id="KW-1003">Cell membrane</keyword>
<evidence type="ECO:0000256" key="3">
    <source>
        <dbReference type="ARBA" id="ARBA00022553"/>
    </source>
</evidence>